<feature type="region of interest" description="Disordered" evidence="1">
    <location>
        <begin position="62"/>
        <end position="132"/>
    </location>
</feature>
<proteinExistence type="predicted"/>
<feature type="compositionally biased region" description="Acidic residues" evidence="1">
    <location>
        <begin position="101"/>
        <end position="132"/>
    </location>
</feature>
<gene>
    <name evidence="2" type="ORF">CY34DRAFT_18155</name>
</gene>
<dbReference type="Proteomes" id="UP000054485">
    <property type="component" value="Unassembled WGS sequence"/>
</dbReference>
<dbReference type="HOGENOM" id="CLU_1918475_0_0_1"/>
<name>A0A0C9Z8E1_9AGAM</name>
<feature type="compositionally biased region" description="Acidic residues" evidence="1">
    <location>
        <begin position="62"/>
        <end position="74"/>
    </location>
</feature>
<dbReference type="AlphaFoldDB" id="A0A0C9Z8E1"/>
<reference evidence="3" key="2">
    <citation type="submission" date="2015-01" db="EMBL/GenBank/DDBJ databases">
        <title>Evolutionary Origins and Diversification of the Mycorrhizal Mutualists.</title>
        <authorList>
            <consortium name="DOE Joint Genome Institute"/>
            <consortium name="Mycorrhizal Genomics Consortium"/>
            <person name="Kohler A."/>
            <person name="Kuo A."/>
            <person name="Nagy L.G."/>
            <person name="Floudas D."/>
            <person name="Copeland A."/>
            <person name="Barry K.W."/>
            <person name="Cichocki N."/>
            <person name="Veneault-Fourrey C."/>
            <person name="LaButti K."/>
            <person name="Lindquist E.A."/>
            <person name="Lipzen A."/>
            <person name="Lundell T."/>
            <person name="Morin E."/>
            <person name="Murat C."/>
            <person name="Riley R."/>
            <person name="Ohm R."/>
            <person name="Sun H."/>
            <person name="Tunlid A."/>
            <person name="Henrissat B."/>
            <person name="Grigoriev I.V."/>
            <person name="Hibbett D.S."/>
            <person name="Martin F."/>
        </authorList>
    </citation>
    <scope>NUCLEOTIDE SEQUENCE [LARGE SCALE GENOMIC DNA]</scope>
    <source>
        <strain evidence="3">UH-Slu-Lm8-n1</strain>
    </source>
</reference>
<dbReference type="STRING" id="930992.A0A0C9Z8E1"/>
<dbReference type="EMBL" id="KN835869">
    <property type="protein sequence ID" value="KIK33785.1"/>
    <property type="molecule type" value="Genomic_DNA"/>
</dbReference>
<keyword evidence="3" id="KW-1185">Reference proteome</keyword>
<sequence length="132" mass="14713">MDDLLRHGPTVARPFGEEDDWNTFYVNIFANRDMFARFARIGIGHQIQYTLLNATEDENFVGDNDDELLAEGDLEPTTSNTGGQIFDSDVGNCQNQALGNETDEEDVESDDDEGCNSENYGESEDEGPGFKF</sequence>
<dbReference type="InParanoid" id="A0A0C9Z8E1"/>
<accession>A0A0C9Z8E1</accession>
<evidence type="ECO:0000313" key="3">
    <source>
        <dbReference type="Proteomes" id="UP000054485"/>
    </source>
</evidence>
<reference evidence="2 3" key="1">
    <citation type="submission" date="2014-04" db="EMBL/GenBank/DDBJ databases">
        <authorList>
            <consortium name="DOE Joint Genome Institute"/>
            <person name="Kuo A."/>
            <person name="Ruytinx J."/>
            <person name="Rineau F."/>
            <person name="Colpaert J."/>
            <person name="Kohler A."/>
            <person name="Nagy L.G."/>
            <person name="Floudas D."/>
            <person name="Copeland A."/>
            <person name="Barry K.W."/>
            <person name="Cichocki N."/>
            <person name="Veneault-Fourrey C."/>
            <person name="LaButti K."/>
            <person name="Lindquist E.A."/>
            <person name="Lipzen A."/>
            <person name="Lundell T."/>
            <person name="Morin E."/>
            <person name="Murat C."/>
            <person name="Sun H."/>
            <person name="Tunlid A."/>
            <person name="Henrissat B."/>
            <person name="Grigoriev I.V."/>
            <person name="Hibbett D.S."/>
            <person name="Martin F."/>
            <person name="Nordberg H.P."/>
            <person name="Cantor M.N."/>
            <person name="Hua S.X."/>
        </authorList>
    </citation>
    <scope>NUCLEOTIDE SEQUENCE [LARGE SCALE GENOMIC DNA]</scope>
    <source>
        <strain evidence="2 3">UH-Slu-Lm8-n1</strain>
    </source>
</reference>
<dbReference type="OrthoDB" id="2692734at2759"/>
<evidence type="ECO:0000256" key="1">
    <source>
        <dbReference type="SAM" id="MobiDB-lite"/>
    </source>
</evidence>
<evidence type="ECO:0000313" key="2">
    <source>
        <dbReference type="EMBL" id="KIK33785.1"/>
    </source>
</evidence>
<organism evidence="2 3">
    <name type="scientific">Suillus luteus UH-Slu-Lm8-n1</name>
    <dbReference type="NCBI Taxonomy" id="930992"/>
    <lineage>
        <taxon>Eukaryota</taxon>
        <taxon>Fungi</taxon>
        <taxon>Dikarya</taxon>
        <taxon>Basidiomycota</taxon>
        <taxon>Agaricomycotina</taxon>
        <taxon>Agaricomycetes</taxon>
        <taxon>Agaricomycetidae</taxon>
        <taxon>Boletales</taxon>
        <taxon>Suillineae</taxon>
        <taxon>Suillaceae</taxon>
        <taxon>Suillus</taxon>
    </lineage>
</organism>
<protein>
    <submittedName>
        <fullName evidence="2">Uncharacterized protein</fullName>
    </submittedName>
</protein>